<feature type="binding site" evidence="30">
    <location>
        <position position="206"/>
    </location>
    <ligand>
        <name>chloride</name>
        <dbReference type="ChEBI" id="CHEBI:17996"/>
        <label>1</label>
    </ligand>
</feature>
<keyword evidence="11" id="KW-0963">Cytoplasm</keyword>
<dbReference type="GO" id="GO:0003051">
    <property type="term" value="P:angiotensin-mediated drinking behavior"/>
    <property type="evidence" value="ECO:0007669"/>
    <property type="project" value="Ensembl"/>
</dbReference>
<dbReference type="OMA" id="TKVTMDH"/>
<comment type="similarity">
    <text evidence="9 34 35">Belongs to the peptidase M2 family.</text>
</comment>
<dbReference type="GO" id="GO:0008241">
    <property type="term" value="F:peptidyl-dipeptidase activity"/>
    <property type="evidence" value="ECO:0007669"/>
    <property type="project" value="Ensembl"/>
</dbReference>
<dbReference type="Pfam" id="PF16959">
    <property type="entry name" value="Collectrin"/>
    <property type="match status" value="1"/>
</dbReference>
<feature type="disulfide bond" evidence="32 34">
    <location>
        <begin position="132"/>
        <end position="140"/>
    </location>
</feature>
<evidence type="ECO:0000256" key="2">
    <source>
        <dbReference type="ARBA" id="ARBA00001502"/>
    </source>
</evidence>
<dbReference type="GO" id="GO:0015827">
    <property type="term" value="P:tryptophan transport"/>
    <property type="evidence" value="ECO:0007669"/>
    <property type="project" value="Ensembl"/>
</dbReference>
<dbReference type="GO" id="GO:1903779">
    <property type="term" value="P:regulation of cardiac conduction"/>
    <property type="evidence" value="ECO:0007669"/>
    <property type="project" value="Ensembl"/>
</dbReference>
<evidence type="ECO:0000256" key="37">
    <source>
        <dbReference type="SAM" id="Phobius"/>
    </source>
</evidence>
<feature type="glycosylation site" description="N-linked (GlcNAc...) asparagine; partial" evidence="28">
    <location>
        <position position="329"/>
    </location>
</feature>
<dbReference type="GO" id="GO:0004175">
    <property type="term" value="F:endopeptidase activity"/>
    <property type="evidence" value="ECO:0007669"/>
    <property type="project" value="Ensembl"/>
</dbReference>
<keyword evidence="23 32" id="KW-1015">Disulfide bond</keyword>
<evidence type="ECO:0000256" key="26">
    <source>
        <dbReference type="ARBA" id="ARBA00023273"/>
    </source>
</evidence>
<keyword evidence="18 35" id="KW-0378">Hydrolase</keyword>
<evidence type="ECO:0000256" key="10">
    <source>
        <dbReference type="ARBA" id="ARBA00022475"/>
    </source>
</evidence>
<dbReference type="InterPro" id="IPR031588">
    <property type="entry name" value="Collectrin_dom"/>
</dbReference>
<keyword evidence="19 31" id="KW-0862">Zinc</keyword>
<dbReference type="GO" id="GO:0005615">
    <property type="term" value="C:extracellular space"/>
    <property type="evidence" value="ECO:0007669"/>
    <property type="project" value="Ensembl"/>
</dbReference>
<evidence type="ECO:0000256" key="24">
    <source>
        <dbReference type="ARBA" id="ARBA00023180"/>
    </source>
</evidence>
<feature type="disulfide bond" evidence="32">
    <location>
        <begin position="530"/>
        <end position="541"/>
    </location>
</feature>
<feature type="active site" description="Proton donor 1" evidence="27">
    <location>
        <position position="505"/>
    </location>
</feature>
<feature type="glycosylation site" description="N-linked (GlcNAc...) asparagine; partial" evidence="28">
    <location>
        <position position="135"/>
    </location>
</feature>
<evidence type="ECO:0000256" key="25">
    <source>
        <dbReference type="ARBA" id="ARBA00023214"/>
    </source>
</evidence>
<dbReference type="GO" id="GO:0141109">
    <property type="term" value="F:transporter activator activity"/>
    <property type="evidence" value="ECO:0007669"/>
    <property type="project" value="Ensembl"/>
</dbReference>
<feature type="binding site" evidence="30">
    <location>
        <position position="514"/>
    </location>
    <ligand>
        <name>chloride</name>
        <dbReference type="ChEBI" id="CHEBI:17996"/>
        <label>1</label>
    </ligand>
</feature>
<keyword evidence="21 35" id="KW-0482">Metalloprotease</keyword>
<evidence type="ECO:0000256" key="36">
    <source>
        <dbReference type="SAM" id="MobiDB-lite"/>
    </source>
</evidence>
<evidence type="ECO:0000256" key="16">
    <source>
        <dbReference type="ARBA" id="ARBA00022723"/>
    </source>
</evidence>
<evidence type="ECO:0000256" key="14">
    <source>
        <dbReference type="ARBA" id="ARBA00022670"/>
    </source>
</evidence>
<evidence type="ECO:0000256" key="35">
    <source>
        <dbReference type="RuleBase" id="RU361144"/>
    </source>
</evidence>
<feature type="active site" description="Proton acceptor 2" evidence="29">
    <location>
        <position position="375"/>
    </location>
</feature>
<dbReference type="GO" id="GO:0002003">
    <property type="term" value="P:angiotensin maturation"/>
    <property type="evidence" value="ECO:0007669"/>
    <property type="project" value="Ensembl"/>
</dbReference>
<dbReference type="GO" id="GO:0031526">
    <property type="term" value="C:brush border membrane"/>
    <property type="evidence" value="ECO:0007669"/>
    <property type="project" value="Ensembl"/>
</dbReference>
<comment type="cofactor">
    <cofactor evidence="3">
        <name>chloride</name>
        <dbReference type="ChEBI" id="CHEBI:17996"/>
    </cofactor>
</comment>
<evidence type="ECO:0000259" key="39">
    <source>
        <dbReference type="PROSITE" id="PS52010"/>
    </source>
</evidence>
<organism evidence="40 41">
    <name type="scientific">Serinus canaria</name>
    <name type="common">Island canary</name>
    <name type="synonym">Fringilla canaria</name>
    <dbReference type="NCBI Taxonomy" id="9135"/>
    <lineage>
        <taxon>Eukaryota</taxon>
        <taxon>Metazoa</taxon>
        <taxon>Chordata</taxon>
        <taxon>Craniata</taxon>
        <taxon>Vertebrata</taxon>
        <taxon>Euteleostomi</taxon>
        <taxon>Archelosauria</taxon>
        <taxon>Archosauria</taxon>
        <taxon>Dinosauria</taxon>
        <taxon>Saurischia</taxon>
        <taxon>Theropoda</taxon>
        <taxon>Coelurosauria</taxon>
        <taxon>Aves</taxon>
        <taxon>Neognathae</taxon>
        <taxon>Neoaves</taxon>
        <taxon>Telluraves</taxon>
        <taxon>Australaves</taxon>
        <taxon>Passeriformes</taxon>
        <taxon>Passeroidea</taxon>
        <taxon>Fringillidae</taxon>
        <taxon>Carduelinae</taxon>
        <taxon>Serinus</taxon>
    </lineage>
</organism>
<feature type="binding site" evidence="31">
    <location>
        <position position="378"/>
    </location>
    <ligand>
        <name>Zn(2+)</name>
        <dbReference type="ChEBI" id="CHEBI:29105"/>
        <label>1</label>
        <note>catalytic</note>
    </ligand>
</feature>
<dbReference type="AlphaFoldDB" id="A0A8C9NF12"/>
<feature type="domain" description="Collectrin-like" evidence="39">
    <location>
        <begin position="600"/>
        <end position="789"/>
    </location>
</feature>
<sequence length="789" mass="90219">MLVNFWLLCGLSAVVTPQDVTQQAQKFLDEFNRRAEDISYENSIASWNYNTNITEENANKMSEAGARWSVFYEEASRNASKFPADSIKDDLTKLQIQILQERGSSVLSAEKYNRLSTVLNTMSTIYSTGTVCKINNPSECLVLEPGLDAIMADSTDYNERLWAWEGWRADVGRMMRPLYEEYVELENEVARLNGYSDYGDYWRANYEAKSPENYKYSRDQLIEDVEKTFEQIKPLYEQLHAYVRHKLGQVYGPQLISSTGGLPAHLLGDMWGRFWTSLYALTVPYPAKPNIDVTSAMVEKKWDAIKIFKSAEAFFASVGLFNMTEGFWNNSMLTEPTDGRKVVCHPTAWDLGKNDYRIKMCTKVSMDDLLTAHHEMGHIEYDMAYAGQPYLLRNGANEGFHEAVGEIMSLSAATPLHLKSLGLLEPTFQDDEETEINFLLKQALTIVGTMPFTYMLEKWRWMVFRGEITKQEWTKRWWEMKRAIVGVVEPVPHDETYCDPAALFHVANDYSFIRYYTRTIYQFQFQEALCKAANHTGFLTCNKSESKPWTQALESATGEKYMNASPLLHYFEPLYEWLKKNNSGRFVGWKTDWTPCMYDSSNAIKVRISLKSALGDQAYEWDESELFLFKSSVAYAMRKYFAEVKKQKAAFDITDIHVGEETRRISFYIAVSMPGNISDIVPKADVENAIRMSRGRMNEAFRLDDSTLEFVGILPTLAAPYEPPVTIWLIVFGVVISLIVIGVIALIIIGQRDRKKGEAGSNHGEVNPYGEEGRSNLGFETAEETQTSF</sequence>
<comment type="catalytic activity">
    <reaction evidence="1">
        <text>angiotensin I + H2O = angiotensin-(1-9) + L-leucine</text>
        <dbReference type="Rhea" id="RHEA:63532"/>
        <dbReference type="ChEBI" id="CHEBI:15377"/>
        <dbReference type="ChEBI" id="CHEBI:57427"/>
        <dbReference type="ChEBI" id="CHEBI:147350"/>
        <dbReference type="ChEBI" id="CHEBI:147351"/>
    </reaction>
    <physiologicalReaction direction="left-to-right" evidence="1">
        <dbReference type="Rhea" id="RHEA:63533"/>
    </physiologicalReaction>
</comment>
<evidence type="ECO:0000256" key="32">
    <source>
        <dbReference type="PIRSR" id="PIRSR601548-4"/>
    </source>
</evidence>
<evidence type="ECO:0000256" key="21">
    <source>
        <dbReference type="ARBA" id="ARBA00023049"/>
    </source>
</evidence>
<dbReference type="Gene3D" id="1.10.1370.30">
    <property type="match status" value="1"/>
</dbReference>
<feature type="binding site" evidence="33">
    <location>
        <position position="402"/>
    </location>
    <ligand>
        <name>Zn(2+)</name>
        <dbReference type="ChEBI" id="CHEBI:29105"/>
        <label>2</label>
        <note>catalytic</note>
    </ligand>
</feature>
<dbReference type="GO" id="GO:0046872">
    <property type="term" value="F:metal ion binding"/>
    <property type="evidence" value="ECO:0007669"/>
    <property type="project" value="UniProtKB-KW"/>
</dbReference>
<dbReference type="PANTHER" id="PTHR10514:SF24">
    <property type="entry name" value="ANGIOTENSIN-CONVERTING ENZYME 2"/>
    <property type="match status" value="1"/>
</dbReference>
<dbReference type="PRINTS" id="PR00791">
    <property type="entry name" value="PEPDIPTASEA"/>
</dbReference>
<dbReference type="GO" id="GO:0001618">
    <property type="term" value="F:virus receptor activity"/>
    <property type="evidence" value="ECO:0007669"/>
    <property type="project" value="Ensembl"/>
</dbReference>
<evidence type="ECO:0000256" key="3">
    <source>
        <dbReference type="ARBA" id="ARBA00001923"/>
    </source>
</evidence>
<dbReference type="GO" id="GO:0005929">
    <property type="term" value="C:cilium"/>
    <property type="evidence" value="ECO:0007669"/>
    <property type="project" value="UniProtKB-SubCell"/>
</dbReference>
<evidence type="ECO:0000256" key="19">
    <source>
        <dbReference type="ARBA" id="ARBA00022833"/>
    </source>
</evidence>
<keyword evidence="13" id="KW-0597">Phosphoprotein</keyword>
<evidence type="ECO:0000256" key="15">
    <source>
        <dbReference type="ARBA" id="ARBA00022692"/>
    </source>
</evidence>
<keyword evidence="25" id="KW-0868">Chloride</keyword>
<feature type="region of interest" description="Disordered" evidence="36">
    <location>
        <begin position="756"/>
        <end position="789"/>
    </location>
</feature>
<evidence type="ECO:0000256" key="4">
    <source>
        <dbReference type="ARBA" id="ARBA00004138"/>
    </source>
</evidence>
<feature type="disulfide bond" evidence="32">
    <location>
        <begin position="344"/>
        <end position="361"/>
    </location>
</feature>
<dbReference type="GO" id="GO:0009986">
    <property type="term" value="C:cell surface"/>
    <property type="evidence" value="ECO:0007669"/>
    <property type="project" value="Ensembl"/>
</dbReference>
<feature type="binding site" evidence="31">
    <location>
        <position position="402"/>
    </location>
    <ligand>
        <name>Zn(2+)</name>
        <dbReference type="ChEBI" id="CHEBI:29105"/>
        <label>1</label>
        <note>catalytic</note>
    </ligand>
</feature>
<evidence type="ECO:0000256" key="30">
    <source>
        <dbReference type="PIRSR" id="PIRSR601548-2"/>
    </source>
</evidence>
<dbReference type="Ensembl" id="ENSSCAT00000020957.1">
    <property type="protein sequence ID" value="ENSSCAP00000018750.1"/>
    <property type="gene ID" value="ENSSCAG00000013567.1"/>
</dbReference>
<keyword evidence="15 37" id="KW-0812">Transmembrane</keyword>
<dbReference type="GO" id="GO:0046513">
    <property type="term" value="P:ceramide biosynthetic process"/>
    <property type="evidence" value="ECO:0007669"/>
    <property type="project" value="Ensembl"/>
</dbReference>
<dbReference type="SUPFAM" id="SSF55486">
    <property type="entry name" value="Metalloproteases ('zincins'), catalytic domain"/>
    <property type="match status" value="1"/>
</dbReference>
<dbReference type="GO" id="GO:1905737">
    <property type="term" value="P:positive regulation of L-proline import across plasma membrane"/>
    <property type="evidence" value="ECO:0007669"/>
    <property type="project" value="Ensembl"/>
</dbReference>
<evidence type="ECO:0000313" key="41">
    <source>
        <dbReference type="Proteomes" id="UP000694409"/>
    </source>
</evidence>
<dbReference type="CDD" id="cd06461">
    <property type="entry name" value="M2_ACE"/>
    <property type="match status" value="1"/>
</dbReference>
<evidence type="ECO:0000256" key="31">
    <source>
        <dbReference type="PIRSR" id="PIRSR601548-3"/>
    </source>
</evidence>
<keyword evidence="12" id="KW-0964">Secreted</keyword>
<keyword evidence="22 37" id="KW-0472">Membrane</keyword>
<keyword evidence="41" id="KW-1185">Reference proteome</keyword>
<feature type="active site" description="Proton acceptor 1" evidence="27">
    <location>
        <position position="375"/>
    </location>
</feature>
<accession>A0A8C9NF12</accession>
<protein>
    <recommendedName>
        <fullName evidence="35">Angiotensin-converting enzyme</fullName>
        <ecNumber evidence="35">3.4.-.-</ecNumber>
    </recommendedName>
</protein>
<keyword evidence="26" id="KW-0966">Cell projection</keyword>
<feature type="binding site" evidence="33">
    <location>
        <position position="378"/>
    </location>
    <ligand>
        <name>Zn(2+)</name>
        <dbReference type="ChEBI" id="CHEBI:29105"/>
        <label>2</label>
        <note>catalytic</note>
    </ligand>
</feature>
<evidence type="ECO:0000256" key="18">
    <source>
        <dbReference type="ARBA" id="ARBA00022801"/>
    </source>
</evidence>
<evidence type="ECO:0000256" key="23">
    <source>
        <dbReference type="ARBA" id="ARBA00023157"/>
    </source>
</evidence>
<dbReference type="PROSITE" id="PS52010">
    <property type="entry name" value="COLLECTRIN_LIKE"/>
    <property type="match status" value="1"/>
</dbReference>
<feature type="transmembrane region" description="Helical" evidence="37">
    <location>
        <begin position="725"/>
        <end position="749"/>
    </location>
</feature>
<comment type="subcellular location">
    <subcellularLocation>
        <location evidence="5">Apical cell membrane</location>
    </subcellularLocation>
    <subcellularLocation>
        <location evidence="6">Cell membrane</location>
        <topology evidence="6">Single-pass type I membrane protein</topology>
    </subcellularLocation>
    <subcellularLocation>
        <location evidence="4">Cell projection</location>
        <location evidence="4">Cilium</location>
    </subcellularLocation>
    <subcellularLocation>
        <location evidence="7">Cytoplasm</location>
    </subcellularLocation>
    <subcellularLocation>
        <location evidence="8">Secreted</location>
    </subcellularLocation>
</comment>
<dbReference type="InterPro" id="IPR001548">
    <property type="entry name" value="Peptidase_M2"/>
</dbReference>
<dbReference type="GO" id="GO:0098670">
    <property type="term" value="P:entry receptor-mediated virion attachment to host cell"/>
    <property type="evidence" value="ECO:0007669"/>
    <property type="project" value="Ensembl"/>
</dbReference>
<evidence type="ECO:0000256" key="1">
    <source>
        <dbReference type="ARBA" id="ARBA00000796"/>
    </source>
</evidence>
<evidence type="ECO:0000256" key="20">
    <source>
        <dbReference type="ARBA" id="ARBA00022989"/>
    </source>
</evidence>
<keyword evidence="24 28" id="KW-0325">Glycoprotein</keyword>
<reference evidence="40" key="2">
    <citation type="submission" date="2025-09" db="UniProtKB">
        <authorList>
            <consortium name="Ensembl"/>
        </authorList>
    </citation>
    <scope>IDENTIFICATION</scope>
</reference>
<feature type="chain" id="PRO_5034367765" description="Angiotensin-converting enzyme" evidence="38">
    <location>
        <begin position="18"/>
        <end position="789"/>
    </location>
</feature>
<evidence type="ECO:0000256" key="17">
    <source>
        <dbReference type="ARBA" id="ARBA00022729"/>
    </source>
</evidence>
<comment type="catalytic activity">
    <reaction evidence="2">
        <text>angiotensin II + H2O = angiotensin-(1-7) + L-phenylalanine</text>
        <dbReference type="Rhea" id="RHEA:26554"/>
        <dbReference type="ChEBI" id="CHEBI:15377"/>
        <dbReference type="ChEBI" id="CHEBI:58095"/>
        <dbReference type="ChEBI" id="CHEBI:58506"/>
        <dbReference type="ChEBI" id="CHEBI:58922"/>
        <dbReference type="EC" id="3.4.17.23"/>
    </reaction>
    <physiologicalReaction direction="left-to-right" evidence="2">
        <dbReference type="Rhea" id="RHEA:26555"/>
    </physiologicalReaction>
</comment>
<dbReference type="PANTHER" id="PTHR10514">
    <property type="entry name" value="ANGIOTENSIN-CONVERTING ENZYME"/>
    <property type="match status" value="1"/>
</dbReference>
<reference evidence="40" key="1">
    <citation type="submission" date="2025-08" db="UniProtKB">
        <authorList>
            <consortium name="Ensembl"/>
        </authorList>
    </citation>
    <scope>IDENTIFICATION</scope>
</reference>
<keyword evidence="16 31" id="KW-0479">Metal-binding</keyword>
<evidence type="ECO:0000256" key="29">
    <source>
        <dbReference type="PIRSR" id="PIRSR601548-11"/>
    </source>
</evidence>
<keyword evidence="35" id="KW-0121">Carboxypeptidase</keyword>
<dbReference type="GO" id="GO:0000122">
    <property type="term" value="P:negative regulation of transcription by RNA polymerase II"/>
    <property type="evidence" value="ECO:0007669"/>
    <property type="project" value="Ensembl"/>
</dbReference>
<evidence type="ECO:0000256" key="27">
    <source>
        <dbReference type="PIRSR" id="PIRSR601548-1"/>
    </source>
</evidence>
<feature type="signal peptide" evidence="38">
    <location>
        <begin position="1"/>
        <end position="17"/>
    </location>
</feature>
<keyword evidence="10" id="KW-1003">Cell membrane</keyword>
<keyword evidence="20 37" id="KW-1133">Transmembrane helix</keyword>
<evidence type="ECO:0000256" key="7">
    <source>
        <dbReference type="ARBA" id="ARBA00004496"/>
    </source>
</evidence>
<comment type="cofactor">
    <cofactor evidence="35">
        <name>Zn(2+)</name>
        <dbReference type="ChEBI" id="CHEBI:29105"/>
    </cofactor>
    <text evidence="35">Binds 1 zinc ion per subunit.</text>
</comment>
<dbReference type="GO" id="GO:1903598">
    <property type="term" value="P:positive regulation of gap junction assembly"/>
    <property type="evidence" value="ECO:0007669"/>
    <property type="project" value="Ensembl"/>
</dbReference>
<feature type="binding site" evidence="31">
    <location>
        <position position="374"/>
    </location>
    <ligand>
        <name>Zn(2+)</name>
        <dbReference type="ChEBI" id="CHEBI:29105"/>
        <label>1</label>
        <note>catalytic</note>
    </ligand>
</feature>
<proteinExistence type="inferred from homology"/>
<evidence type="ECO:0000256" key="38">
    <source>
        <dbReference type="SAM" id="SignalP"/>
    </source>
</evidence>
<dbReference type="Proteomes" id="UP000694409">
    <property type="component" value="Unassembled WGS sequence"/>
</dbReference>
<dbReference type="PROSITE" id="PS52011">
    <property type="entry name" value="PEPTIDASE_M2"/>
    <property type="match status" value="1"/>
</dbReference>
<evidence type="ECO:0000256" key="28">
    <source>
        <dbReference type="PIRSR" id="PIRSR601548-10"/>
    </source>
</evidence>
<evidence type="ECO:0000256" key="9">
    <source>
        <dbReference type="ARBA" id="ARBA00008139"/>
    </source>
</evidence>
<evidence type="ECO:0000256" key="5">
    <source>
        <dbReference type="ARBA" id="ARBA00004221"/>
    </source>
</evidence>
<dbReference type="GeneTree" id="ENSGT00940000158077"/>
<dbReference type="GO" id="GO:0004181">
    <property type="term" value="F:metallocarboxypeptidase activity"/>
    <property type="evidence" value="ECO:0007669"/>
    <property type="project" value="Ensembl"/>
</dbReference>
<evidence type="ECO:0000256" key="8">
    <source>
        <dbReference type="ARBA" id="ARBA00004613"/>
    </source>
</evidence>
<name>A0A8C9NF12_SERCA</name>
<evidence type="ECO:0000313" key="40">
    <source>
        <dbReference type="Ensembl" id="ENSSCAP00000018750.1"/>
    </source>
</evidence>
<comment type="caution">
    <text evidence="34">Lacks conserved residue(s) required for the propagation of feature annotation.</text>
</comment>
<evidence type="ECO:0000256" key="12">
    <source>
        <dbReference type="ARBA" id="ARBA00022525"/>
    </source>
</evidence>
<evidence type="ECO:0000256" key="13">
    <source>
        <dbReference type="ARBA" id="ARBA00022553"/>
    </source>
</evidence>
<feature type="glycosylation site" description="N-linked (GlcNAc...) asparagine" evidence="28">
    <location>
        <position position="52"/>
    </location>
</feature>
<gene>
    <name evidence="40" type="primary">ACE2</name>
</gene>
<evidence type="ECO:0000256" key="33">
    <source>
        <dbReference type="PIRSR" id="PIRSR601548-8"/>
    </source>
</evidence>
<dbReference type="GO" id="GO:0042802">
    <property type="term" value="F:identical protein binding"/>
    <property type="evidence" value="ECO:0007669"/>
    <property type="project" value="Ensembl"/>
</dbReference>
<feature type="binding site" evidence="33">
    <location>
        <position position="374"/>
    </location>
    <ligand>
        <name>Zn(2+)</name>
        <dbReference type="ChEBI" id="CHEBI:29105"/>
        <label>2</label>
        <note>catalytic</note>
    </ligand>
</feature>
<evidence type="ECO:0000256" key="11">
    <source>
        <dbReference type="ARBA" id="ARBA00022490"/>
    </source>
</evidence>
<evidence type="ECO:0000256" key="6">
    <source>
        <dbReference type="ARBA" id="ARBA00004251"/>
    </source>
</evidence>
<dbReference type="Pfam" id="PF01401">
    <property type="entry name" value="Peptidase_M2"/>
    <property type="match status" value="1"/>
</dbReference>
<dbReference type="GO" id="GO:0005737">
    <property type="term" value="C:cytoplasm"/>
    <property type="evidence" value="ECO:0007669"/>
    <property type="project" value="UniProtKB-SubCell"/>
</dbReference>
<dbReference type="GO" id="GO:0050727">
    <property type="term" value="P:regulation of inflammatory response"/>
    <property type="evidence" value="ECO:0007669"/>
    <property type="project" value="Ensembl"/>
</dbReference>
<keyword evidence="17 38" id="KW-0732">Signal</keyword>
<keyword evidence="14 35" id="KW-0645">Protease</keyword>
<feature type="active site" description="Proton donor 2" evidence="29">
    <location>
        <position position="505"/>
    </location>
</feature>
<evidence type="ECO:0000256" key="34">
    <source>
        <dbReference type="PROSITE-ProRule" id="PRU01355"/>
    </source>
</evidence>
<dbReference type="GO" id="GO:0060452">
    <property type="term" value="P:positive regulation of cardiac muscle contraction"/>
    <property type="evidence" value="ECO:0007669"/>
    <property type="project" value="Ensembl"/>
</dbReference>
<evidence type="ECO:0000256" key="22">
    <source>
        <dbReference type="ARBA" id="ARBA00023136"/>
    </source>
</evidence>
<dbReference type="EC" id="3.4.-.-" evidence="35"/>